<evidence type="ECO:0000256" key="1">
    <source>
        <dbReference type="SAM" id="MobiDB-lite"/>
    </source>
</evidence>
<feature type="region of interest" description="Disordered" evidence="1">
    <location>
        <begin position="31"/>
        <end position="92"/>
    </location>
</feature>
<accession>A0ABS8GHD1</accession>
<dbReference type="EMBL" id="JAJFZQ010000005">
    <property type="protein sequence ID" value="MCC3266077.1"/>
    <property type="molecule type" value="Genomic_DNA"/>
</dbReference>
<proteinExistence type="predicted"/>
<feature type="chain" id="PRO_5045207262" evidence="2">
    <location>
        <begin position="33"/>
        <end position="228"/>
    </location>
</feature>
<dbReference type="RefSeq" id="WP_227890890.1">
    <property type="nucleotide sequence ID" value="NZ_JAJFZQ010000005.1"/>
</dbReference>
<evidence type="ECO:0000313" key="4">
    <source>
        <dbReference type="Proteomes" id="UP001139168"/>
    </source>
</evidence>
<feature type="compositionally biased region" description="Polar residues" evidence="1">
    <location>
        <begin position="32"/>
        <end position="46"/>
    </location>
</feature>
<feature type="signal peptide" evidence="2">
    <location>
        <begin position="1"/>
        <end position="32"/>
    </location>
</feature>
<dbReference type="PROSITE" id="PS51257">
    <property type="entry name" value="PROKAR_LIPOPROTEIN"/>
    <property type="match status" value="1"/>
</dbReference>
<dbReference type="Proteomes" id="UP001139168">
    <property type="component" value="Unassembled WGS sequence"/>
</dbReference>
<protein>
    <submittedName>
        <fullName evidence="3">Uncharacterized protein</fullName>
    </submittedName>
</protein>
<sequence>MSIPTKTRGTPAAPVAVLAAAALLFLSGCGQAPQSQGPLPSASTASPDAESLANPEASATPTAPARPDNTGAGATGAVPATPSDPDTATDDNMTDLLQLHTQLKTDLGSAYSDAWIENNQLHVAVTTPEAEAAVAEAGAVPYRAEFTDAQLQDATAAFKAWLGTDSAPQVQLHWLSTSGRTGSITVRVPAEQVQPLTDAVTEQQPTGAVQVIVEESSGPATPLGTNGP</sequence>
<evidence type="ECO:0000256" key="2">
    <source>
        <dbReference type="SAM" id="SignalP"/>
    </source>
</evidence>
<organism evidence="3 4">
    <name type="scientific">Arthrobacter gengyunqii</name>
    <dbReference type="NCBI Taxonomy" id="2886940"/>
    <lineage>
        <taxon>Bacteria</taxon>
        <taxon>Bacillati</taxon>
        <taxon>Actinomycetota</taxon>
        <taxon>Actinomycetes</taxon>
        <taxon>Micrococcales</taxon>
        <taxon>Micrococcaceae</taxon>
        <taxon>Arthrobacter</taxon>
    </lineage>
</organism>
<feature type="compositionally biased region" description="Low complexity" evidence="1">
    <location>
        <begin position="70"/>
        <end position="86"/>
    </location>
</feature>
<keyword evidence="2" id="KW-0732">Signal</keyword>
<evidence type="ECO:0000313" key="3">
    <source>
        <dbReference type="EMBL" id="MCC3266077.1"/>
    </source>
</evidence>
<comment type="caution">
    <text evidence="3">The sequence shown here is derived from an EMBL/GenBank/DDBJ whole genome shotgun (WGS) entry which is preliminary data.</text>
</comment>
<keyword evidence="4" id="KW-1185">Reference proteome</keyword>
<reference evidence="3" key="1">
    <citation type="submission" date="2021-10" db="EMBL/GenBank/DDBJ databases">
        <title>Novel species in genus Arthrobacter.</title>
        <authorList>
            <person name="Liu Y."/>
        </authorList>
    </citation>
    <scope>NUCLEOTIDE SEQUENCE</scope>
    <source>
        <strain evidence="3">Zg-Y786</strain>
    </source>
</reference>
<name>A0ABS8GHD1_9MICC</name>
<gene>
    <name evidence="3" type="ORF">LJ752_08460</name>
</gene>